<evidence type="ECO:0000256" key="6">
    <source>
        <dbReference type="RuleBase" id="RU363041"/>
    </source>
</evidence>
<feature type="transmembrane region" description="Helical" evidence="6">
    <location>
        <begin position="205"/>
        <end position="225"/>
    </location>
</feature>
<evidence type="ECO:0000256" key="4">
    <source>
        <dbReference type="ARBA" id="ARBA00022989"/>
    </source>
</evidence>
<keyword evidence="5 6" id="KW-0472">Membrane</keyword>
<evidence type="ECO:0000313" key="8">
    <source>
        <dbReference type="Proteomes" id="UP000253250"/>
    </source>
</evidence>
<name>A0A1C2FYG0_9GAMM</name>
<gene>
    <name evidence="7" type="ORF">C4900_13400</name>
</gene>
<dbReference type="InterPro" id="IPR002781">
    <property type="entry name" value="TM_pro_TauE-like"/>
</dbReference>
<sequence>MVSRSLLLVGVAFLANAFAATAGGGVGLIQLPLLLFLGLPYPQALATHKVASVALGVGAGGRYRRSGLFNRSLVLLVLASGLPGVLLGALVVLAIPQALIRMVLGALTVGLGLYSWRRHDLGQVAVACHRDPWGLAVGGLGLFVIGVLNGSVTSGTGLFCTLWLVRWFGLDYKSAVAYTLTLVGLVWNAAGAATLGSFGQIRWSWLPWLLAGALTGSYAGAHIAVGSSNRWIKRAFEILTIGVGIRLLV</sequence>
<dbReference type="GO" id="GO:0005886">
    <property type="term" value="C:plasma membrane"/>
    <property type="evidence" value="ECO:0007669"/>
    <property type="project" value="UniProtKB-SubCell"/>
</dbReference>
<keyword evidence="8" id="KW-1185">Reference proteome</keyword>
<keyword evidence="6" id="KW-1003">Cell membrane</keyword>
<feature type="transmembrane region" description="Helical" evidence="6">
    <location>
        <begin position="98"/>
        <end position="116"/>
    </location>
</feature>
<dbReference type="RefSeq" id="WP_065972009.1">
    <property type="nucleotide sequence ID" value="NZ_CP080624.1"/>
</dbReference>
<dbReference type="InterPro" id="IPR051598">
    <property type="entry name" value="TSUP/Inactive_protease-like"/>
</dbReference>
<feature type="transmembrane region" description="Helical" evidence="6">
    <location>
        <begin position="176"/>
        <end position="198"/>
    </location>
</feature>
<comment type="similarity">
    <text evidence="2 6">Belongs to the 4-toluene sulfonate uptake permease (TSUP) (TC 2.A.102) family.</text>
</comment>
<feature type="transmembrane region" description="Helical" evidence="6">
    <location>
        <begin position="43"/>
        <end position="61"/>
    </location>
</feature>
<comment type="caution">
    <text evidence="7">The sequence shown here is derived from an EMBL/GenBank/DDBJ whole genome shotgun (WGS) entry which is preliminary data.</text>
</comment>
<keyword evidence="3 6" id="KW-0812">Transmembrane</keyword>
<evidence type="ECO:0000256" key="1">
    <source>
        <dbReference type="ARBA" id="ARBA00004141"/>
    </source>
</evidence>
<organism evidence="7 8">
    <name type="scientific">Acidiferrobacter thiooxydans</name>
    <dbReference type="NCBI Taxonomy" id="163359"/>
    <lineage>
        <taxon>Bacteria</taxon>
        <taxon>Pseudomonadati</taxon>
        <taxon>Pseudomonadota</taxon>
        <taxon>Gammaproteobacteria</taxon>
        <taxon>Acidiferrobacterales</taxon>
        <taxon>Acidiferrobacteraceae</taxon>
        <taxon>Acidiferrobacter</taxon>
    </lineage>
</organism>
<feature type="transmembrane region" description="Helical" evidence="6">
    <location>
        <begin position="137"/>
        <end position="164"/>
    </location>
</feature>
<proteinExistence type="inferred from homology"/>
<feature type="transmembrane region" description="Helical" evidence="6">
    <location>
        <begin position="73"/>
        <end position="92"/>
    </location>
</feature>
<dbReference type="AlphaFoldDB" id="A0A1C2FYG0"/>
<protein>
    <recommendedName>
        <fullName evidence="6">Probable membrane transporter protein</fullName>
    </recommendedName>
</protein>
<accession>A0A1C2FYG0</accession>
<evidence type="ECO:0000256" key="5">
    <source>
        <dbReference type="ARBA" id="ARBA00023136"/>
    </source>
</evidence>
<dbReference type="PANTHER" id="PTHR43701:SF5">
    <property type="entry name" value="MEMBRANE TRANSPORTER PROTEIN-RELATED"/>
    <property type="match status" value="1"/>
</dbReference>
<dbReference type="Pfam" id="PF01925">
    <property type="entry name" value="TauE"/>
    <property type="match status" value="1"/>
</dbReference>
<evidence type="ECO:0000256" key="2">
    <source>
        <dbReference type="ARBA" id="ARBA00009142"/>
    </source>
</evidence>
<dbReference type="OrthoDB" id="8559109at2"/>
<comment type="subcellular location">
    <subcellularLocation>
        <location evidence="6">Cell membrane</location>
        <topology evidence="6">Multi-pass membrane protein</topology>
    </subcellularLocation>
    <subcellularLocation>
        <location evidence="1">Membrane</location>
        <topology evidence="1">Multi-pass membrane protein</topology>
    </subcellularLocation>
</comment>
<keyword evidence="4 6" id="KW-1133">Transmembrane helix</keyword>
<dbReference type="EMBL" id="PSYR01000002">
    <property type="protein sequence ID" value="RCN56756.1"/>
    <property type="molecule type" value="Genomic_DNA"/>
</dbReference>
<dbReference type="Proteomes" id="UP000253250">
    <property type="component" value="Unassembled WGS sequence"/>
</dbReference>
<evidence type="ECO:0000313" key="7">
    <source>
        <dbReference type="EMBL" id="RCN56756.1"/>
    </source>
</evidence>
<evidence type="ECO:0000256" key="3">
    <source>
        <dbReference type="ARBA" id="ARBA00022692"/>
    </source>
</evidence>
<dbReference type="PANTHER" id="PTHR43701">
    <property type="entry name" value="MEMBRANE TRANSPORTER PROTEIN MJ0441-RELATED"/>
    <property type="match status" value="1"/>
</dbReference>
<reference evidence="7 8" key="1">
    <citation type="submission" date="2018-02" db="EMBL/GenBank/DDBJ databases">
        <title>Insights into the biology of acidophilic members of the Acidiferrobacteraceae family derived from comparative genomic analyses.</title>
        <authorList>
            <person name="Issotta F."/>
            <person name="Thyssen C."/>
            <person name="Mena C."/>
            <person name="Moya A."/>
            <person name="Bellenberg S."/>
            <person name="Sproer C."/>
            <person name="Covarrubias P.C."/>
            <person name="Sand W."/>
            <person name="Quatrini R."/>
            <person name="Vera M."/>
        </authorList>
    </citation>
    <scope>NUCLEOTIDE SEQUENCE [LARGE SCALE GENOMIC DNA]</scope>
    <source>
        <strain evidence="8">m-1</strain>
    </source>
</reference>